<dbReference type="EMBL" id="JAODUO010002476">
    <property type="protein sequence ID" value="KAK2152316.1"/>
    <property type="molecule type" value="Genomic_DNA"/>
</dbReference>
<dbReference type="InterPro" id="IPR007724">
    <property type="entry name" value="Poly_GlycHdrlase"/>
</dbReference>
<dbReference type="GO" id="GO:0005634">
    <property type="term" value="C:nucleus"/>
    <property type="evidence" value="ECO:0007669"/>
    <property type="project" value="TreeGrafter"/>
</dbReference>
<dbReference type="Proteomes" id="UP001209878">
    <property type="component" value="Unassembled WGS sequence"/>
</dbReference>
<reference evidence="2" key="1">
    <citation type="journal article" date="2023" name="Mol. Biol. Evol.">
        <title>Third-Generation Sequencing Reveals the Adaptive Role of the Epigenome in Three Deep-Sea Polychaetes.</title>
        <authorList>
            <person name="Perez M."/>
            <person name="Aroh O."/>
            <person name="Sun Y."/>
            <person name="Lan Y."/>
            <person name="Juniper S.K."/>
            <person name="Young C.R."/>
            <person name="Angers B."/>
            <person name="Qian P.Y."/>
        </authorList>
    </citation>
    <scope>NUCLEOTIDE SEQUENCE</scope>
    <source>
        <strain evidence="2">R07B-5</strain>
    </source>
</reference>
<accession>A0AAD9JGM4</accession>
<keyword evidence="3" id="KW-1185">Reference proteome</keyword>
<dbReference type="GO" id="GO:0005737">
    <property type="term" value="C:cytoplasm"/>
    <property type="evidence" value="ECO:0007669"/>
    <property type="project" value="TreeGrafter"/>
</dbReference>
<dbReference type="GO" id="GO:0004649">
    <property type="term" value="F:poly(ADP-ribose) glycohydrolase activity"/>
    <property type="evidence" value="ECO:0007669"/>
    <property type="project" value="InterPro"/>
</dbReference>
<feature type="domain" description="PARG catalytic Macro" evidence="1">
    <location>
        <begin position="8"/>
        <end position="209"/>
    </location>
</feature>
<dbReference type="GO" id="GO:0005975">
    <property type="term" value="P:carbohydrate metabolic process"/>
    <property type="evidence" value="ECO:0007669"/>
    <property type="project" value="InterPro"/>
</dbReference>
<evidence type="ECO:0000313" key="3">
    <source>
        <dbReference type="Proteomes" id="UP001209878"/>
    </source>
</evidence>
<evidence type="ECO:0000259" key="1">
    <source>
        <dbReference type="Pfam" id="PF05028"/>
    </source>
</evidence>
<organism evidence="2 3">
    <name type="scientific">Ridgeia piscesae</name>
    <name type="common">Tubeworm</name>
    <dbReference type="NCBI Taxonomy" id="27915"/>
    <lineage>
        <taxon>Eukaryota</taxon>
        <taxon>Metazoa</taxon>
        <taxon>Spiralia</taxon>
        <taxon>Lophotrochozoa</taxon>
        <taxon>Annelida</taxon>
        <taxon>Polychaeta</taxon>
        <taxon>Sedentaria</taxon>
        <taxon>Canalipalpata</taxon>
        <taxon>Sabellida</taxon>
        <taxon>Siboglinidae</taxon>
        <taxon>Ridgeia</taxon>
    </lineage>
</organism>
<dbReference type="GO" id="GO:0009225">
    <property type="term" value="P:nucleotide-sugar metabolic process"/>
    <property type="evidence" value="ECO:0007669"/>
    <property type="project" value="TreeGrafter"/>
</dbReference>
<proteinExistence type="predicted"/>
<name>A0AAD9JGM4_RIDPI</name>
<dbReference type="GO" id="GO:1990966">
    <property type="term" value="P:ATP generation from poly-ADP-D-ribose"/>
    <property type="evidence" value="ECO:0007669"/>
    <property type="project" value="TreeGrafter"/>
</dbReference>
<dbReference type="InterPro" id="IPR046372">
    <property type="entry name" value="PARG_cat_C"/>
</dbReference>
<dbReference type="GO" id="GO:0006282">
    <property type="term" value="P:regulation of DNA repair"/>
    <property type="evidence" value="ECO:0007669"/>
    <property type="project" value="InterPro"/>
</dbReference>
<evidence type="ECO:0000313" key="2">
    <source>
        <dbReference type="EMBL" id="KAK2152316.1"/>
    </source>
</evidence>
<sequence>MVTQDKLPIWQKCRHVFPQLHVSSGGTIEDDGEGMLQVGGLNKYIGGVSHYSTCSLDHIRFVICPELLVSLLFTEVLKSNEAIVITGPQRYSKYTGYAKSFKWDGGYNDQTPRDGWGRRCTQLVAIDALVFDDQSNQFETSKVSRELNKAYVGFYDPYNQPHRTAVATGNWGCGAFRGNHRLKALIQLMAAAVAERDVCYFTYKDNKLTQDIYDIHQLITARGLTVGKFHFHWI</sequence>
<dbReference type="PANTHER" id="PTHR12837:SF15">
    <property type="entry name" value="POLY(ADP-RIBOSE) GLYCOHYDROLASE"/>
    <property type="match status" value="1"/>
</dbReference>
<gene>
    <name evidence="2" type="ORF">NP493_2480g00000</name>
</gene>
<comment type="caution">
    <text evidence="2">The sequence shown here is derived from an EMBL/GenBank/DDBJ whole genome shotgun (WGS) entry which is preliminary data.</text>
</comment>
<dbReference type="Pfam" id="PF05028">
    <property type="entry name" value="PARG_cat_C"/>
    <property type="match status" value="1"/>
</dbReference>
<protein>
    <recommendedName>
        <fullName evidence="1">PARG catalytic Macro domain-containing protein</fullName>
    </recommendedName>
</protein>
<dbReference type="PANTHER" id="PTHR12837">
    <property type="entry name" value="POLY ADP-RIBOSE GLYCOHYDROLASE"/>
    <property type="match status" value="1"/>
</dbReference>
<dbReference type="AlphaFoldDB" id="A0AAD9JGM4"/>